<sequence length="1068" mass="115351">MGCLAGLGWFILLVAVVNIEAQNKPPIKINCKCLGNLLRVDVSRLGGSFLEVSAVINNSSIILTPSLSSQCGFTIKKDHLGNAVISASIQNCFAQNVDDKAFTTKLGLRLQSDNVVDKFYLVEETCYYSPWASREIICKPNYMEVSVKKAAPNDYNLPAYPDADPRKAAEQPMDAGFRIATVVFLTPEERVMQVDEAQRNGYGISSTPTRLVLRSPNPSRETYTKDVAGVPMTVLSTSIIFEKTKLTTLYAGAACPRAQGGVFFTETSIRWFLPRRIAPLICLKHFRLLEVNMGVNGRKLEASELSARNYSLTLDDLYVIVEIPIGAAGCQIKSHVQDGQYFTSYMNELMLELLWTEDNTNEDTRYKVFLPVETPLQLQPPQVIDATVPKEMMFKALIGPVGYDVMLKNIRFPYEVLSLADCFARGFKVFDNMSPNGCSKVYTVEVPFTDRVVGQMKEMGVTIYTLYLTCAFLVLPKHAPFTATAYLRAKLEDPPSAAPPSADPPSAAPPSAAPPSVAPPSAAPPSVAPPSAAPPSAAPPSAAPPSVAPPSAAPPSADPPSVAPPSAAPPSVAPPSAAPPSAAPPSADPPSVAPPSAAPPSAAPPSAAPPSAAPPSADPPSVAPPSAAPPSAAPPSAAPPSAAPPSVAPPSAAPPSAAPPSAAPPSVAPPSISGSCDDKNFYVLVKYGTKGFNFQTIMGKRMLNESLAQQYGIMGNDTHFSLIVPSSAADATVEAVASSSIKIRLDVTLRYPKTNKTIQDFSLACNFVTKLIECFPNGTITAMAITLESVPSLNPRRLTLKDPACGPTYSNDQYAYFVFTANSCGTTRKFLPNMMLYENEISITDELELGKLSQSKEPEFELKVLCYYDFNTNQAMGFNSRPRRSEPYADDARGEMQVEMRVALDDSYSAFHRVEGDPITKYLQQPLYFEVELMRSYNPKVSLELAHCWATLEEDKMSLPQWDLIVNGCANSRDPHPVIFHSVLPKGRVHYPSNFKRFEVPMFAFAEDKDNLNRQVFVHCEVVICDVRNPVDVQCSDQDNTMKGQKLAVSDDPGFKSVTSGPIIIMRS</sequence>
<dbReference type="InterPro" id="IPR055355">
    <property type="entry name" value="ZP-C"/>
</dbReference>
<dbReference type="Pfam" id="PF26562">
    <property type="entry name" value="Ig-like"/>
    <property type="match status" value="1"/>
</dbReference>
<dbReference type="EMBL" id="JAURVH010001531">
    <property type="protein sequence ID" value="KAK5903409.1"/>
    <property type="molecule type" value="Genomic_DNA"/>
</dbReference>
<feature type="domain" description="ZP" evidence="5">
    <location>
        <begin position="773"/>
        <end position="1042"/>
    </location>
</feature>
<dbReference type="Pfam" id="PF00100">
    <property type="entry name" value="Zona_pellucida"/>
    <property type="match status" value="1"/>
</dbReference>
<keyword evidence="1" id="KW-1015">Disulfide bond</keyword>
<keyword evidence="4" id="KW-0732">Signal</keyword>
<dbReference type="PRINTS" id="PR00023">
    <property type="entry name" value="ZPELLUCIDA"/>
</dbReference>
<evidence type="ECO:0000256" key="4">
    <source>
        <dbReference type="SAM" id="SignalP"/>
    </source>
</evidence>
<dbReference type="InterPro" id="IPR042235">
    <property type="entry name" value="ZP-C_dom"/>
</dbReference>
<evidence type="ECO:0000259" key="5">
    <source>
        <dbReference type="PROSITE" id="PS51034"/>
    </source>
</evidence>
<evidence type="ECO:0000313" key="6">
    <source>
        <dbReference type="EMBL" id="KAK5903409.1"/>
    </source>
</evidence>
<dbReference type="Pfam" id="PF23344">
    <property type="entry name" value="ZP-N"/>
    <property type="match status" value="1"/>
</dbReference>
<dbReference type="PANTHER" id="PTHR47130:SF3">
    <property type="entry name" value="ZONA PELLUCIDA PROTEIN"/>
    <property type="match status" value="1"/>
</dbReference>
<dbReference type="PROSITE" id="PS51034">
    <property type="entry name" value="ZP_2"/>
    <property type="match status" value="1"/>
</dbReference>
<feature type="region of interest" description="Disordered" evidence="3">
    <location>
        <begin position="493"/>
        <end position="671"/>
    </location>
</feature>
<name>A0AAN8H5G4_CHAGU</name>
<organism evidence="6 7">
    <name type="scientific">Champsocephalus gunnari</name>
    <name type="common">Mackerel icefish</name>
    <dbReference type="NCBI Taxonomy" id="52237"/>
    <lineage>
        <taxon>Eukaryota</taxon>
        <taxon>Metazoa</taxon>
        <taxon>Chordata</taxon>
        <taxon>Craniata</taxon>
        <taxon>Vertebrata</taxon>
        <taxon>Euteleostomi</taxon>
        <taxon>Actinopterygii</taxon>
        <taxon>Neopterygii</taxon>
        <taxon>Teleostei</taxon>
        <taxon>Neoteleostei</taxon>
        <taxon>Acanthomorphata</taxon>
        <taxon>Eupercaria</taxon>
        <taxon>Perciformes</taxon>
        <taxon>Notothenioidei</taxon>
        <taxon>Channichthyidae</taxon>
        <taxon>Champsocephalus</taxon>
    </lineage>
</organism>
<dbReference type="AlphaFoldDB" id="A0AAN8H5G4"/>
<feature type="signal peptide" evidence="4">
    <location>
        <begin position="1"/>
        <end position="21"/>
    </location>
</feature>
<evidence type="ECO:0000256" key="3">
    <source>
        <dbReference type="SAM" id="MobiDB-lite"/>
    </source>
</evidence>
<evidence type="ECO:0000313" key="7">
    <source>
        <dbReference type="Proteomes" id="UP001331515"/>
    </source>
</evidence>
<feature type="compositionally biased region" description="Pro residues" evidence="3">
    <location>
        <begin position="496"/>
        <end position="668"/>
    </location>
</feature>
<accession>A0AAN8H5G4</accession>
<dbReference type="InterPro" id="IPR001507">
    <property type="entry name" value="ZP_dom"/>
</dbReference>
<keyword evidence="7" id="KW-1185">Reference proteome</keyword>
<gene>
    <name evidence="6" type="ORF">CgunFtcFv8_007192</name>
</gene>
<proteinExistence type="predicted"/>
<dbReference type="InterPro" id="IPR048290">
    <property type="entry name" value="ZP_chr"/>
</dbReference>
<evidence type="ECO:0000256" key="2">
    <source>
        <dbReference type="ARBA" id="ARBA00023180"/>
    </source>
</evidence>
<dbReference type="InterPro" id="IPR058876">
    <property type="entry name" value="Ig-like_ZP"/>
</dbReference>
<dbReference type="PANTHER" id="PTHR47130">
    <property type="entry name" value="SI:DKEY-19B23.11-RELATED"/>
    <property type="match status" value="1"/>
</dbReference>
<dbReference type="Gene3D" id="2.60.40.3210">
    <property type="entry name" value="Zona pellucida, ZP-N domain"/>
    <property type="match status" value="1"/>
</dbReference>
<dbReference type="SMART" id="SM00241">
    <property type="entry name" value="ZP"/>
    <property type="match status" value="1"/>
</dbReference>
<dbReference type="Proteomes" id="UP001331515">
    <property type="component" value="Unassembled WGS sequence"/>
</dbReference>
<reference evidence="6 7" key="1">
    <citation type="journal article" date="2023" name="Mol. Biol. Evol.">
        <title>Genomics of Secondarily Temperate Adaptation in the Only Non-Antarctic Icefish.</title>
        <authorList>
            <person name="Rivera-Colon A.G."/>
            <person name="Rayamajhi N."/>
            <person name="Minhas B.F."/>
            <person name="Madrigal G."/>
            <person name="Bilyk K.T."/>
            <person name="Yoon V."/>
            <person name="Hune M."/>
            <person name="Gregory S."/>
            <person name="Cheng C.H.C."/>
            <person name="Catchen J.M."/>
        </authorList>
    </citation>
    <scope>NUCLEOTIDE SEQUENCE [LARGE SCALE GENOMIC DNA]</scope>
    <source>
        <tissue evidence="6">White muscle</tissue>
    </source>
</reference>
<keyword evidence="2" id="KW-0325">Glycoprotein</keyword>
<feature type="chain" id="PRO_5042980257" description="ZP domain-containing protein" evidence="4">
    <location>
        <begin position="22"/>
        <end position="1068"/>
    </location>
</feature>
<comment type="caution">
    <text evidence="6">The sequence shown here is derived from an EMBL/GenBank/DDBJ whole genome shotgun (WGS) entry which is preliminary data.</text>
</comment>
<dbReference type="InterPro" id="IPR055356">
    <property type="entry name" value="ZP-N"/>
</dbReference>
<protein>
    <recommendedName>
        <fullName evidence="5">ZP domain-containing protein</fullName>
    </recommendedName>
</protein>
<evidence type="ECO:0000256" key="1">
    <source>
        <dbReference type="ARBA" id="ARBA00023157"/>
    </source>
</evidence>
<dbReference type="Gene3D" id="2.60.40.4100">
    <property type="entry name" value="Zona pellucida, ZP-C domain"/>
    <property type="match status" value="1"/>
</dbReference>